<keyword evidence="13" id="KW-0175">Coiled coil</keyword>
<dbReference type="SUPFAM" id="SSF47576">
    <property type="entry name" value="Calponin-homology domain, CH-domain"/>
    <property type="match status" value="1"/>
</dbReference>
<dbReference type="Pfam" id="PF00435">
    <property type="entry name" value="Spectrin"/>
    <property type="match status" value="14"/>
</dbReference>
<keyword evidence="6" id="KW-0597">Phosphoprotein</keyword>
<keyword evidence="5 12" id="KW-0963">Cytoplasm</keyword>
<comment type="similarity">
    <text evidence="3 12">Belongs to the spectrin family.</text>
</comment>
<dbReference type="InterPro" id="IPR001849">
    <property type="entry name" value="PH_domain"/>
</dbReference>
<dbReference type="PROSITE" id="PS50003">
    <property type="entry name" value="PH_DOMAIN"/>
    <property type="match status" value="1"/>
</dbReference>
<dbReference type="Ensembl" id="ENSUAMT00000020090.1">
    <property type="protein sequence ID" value="ENSUAMP00000017949.1"/>
    <property type="gene ID" value="ENSUAMG00000005142.1"/>
</dbReference>
<dbReference type="CDD" id="cd00176">
    <property type="entry name" value="SPEC"/>
    <property type="match status" value="7"/>
</dbReference>
<evidence type="ECO:0000256" key="1">
    <source>
        <dbReference type="ARBA" id="ARBA00004245"/>
    </source>
</evidence>
<dbReference type="FunFam" id="2.30.29.30:FF:000024">
    <property type="entry name" value="Spectrin beta chain"/>
    <property type="match status" value="1"/>
</dbReference>
<dbReference type="GO" id="GO:0016192">
    <property type="term" value="P:vesicle-mediated transport"/>
    <property type="evidence" value="ECO:0007669"/>
    <property type="project" value="Ensembl"/>
</dbReference>
<evidence type="ECO:0000256" key="11">
    <source>
        <dbReference type="ARBA" id="ARBA00054264"/>
    </source>
</evidence>
<feature type="coiled-coil region" evidence="13">
    <location>
        <begin position="994"/>
        <end position="1021"/>
    </location>
</feature>
<dbReference type="FunFam" id="1.10.418.10:FF:000004">
    <property type="entry name" value="Spectrin beta chain"/>
    <property type="match status" value="1"/>
</dbReference>
<dbReference type="SUPFAM" id="SSF50729">
    <property type="entry name" value="PH domain-like"/>
    <property type="match status" value="1"/>
</dbReference>
<dbReference type="FunFam" id="1.20.58.60:FF:000373">
    <property type="entry name" value="Spectrin beta chain"/>
    <property type="match status" value="1"/>
</dbReference>
<comment type="subcellular location">
    <subcellularLocation>
        <location evidence="2">Cytoplasm</location>
        <location evidence="2">Cell cortex</location>
    </subcellularLocation>
    <subcellularLocation>
        <location evidence="1">Cytoplasm</location>
        <location evidence="1">Cytoskeleton</location>
    </subcellularLocation>
</comment>
<dbReference type="FunFam" id="1.20.58.60:FF:000179">
    <property type="entry name" value="Spectrin beta chain"/>
    <property type="match status" value="1"/>
</dbReference>
<sequence length="2171" mass="246242">MSSTLSPTDFDSLEIQGQYSDINNRWDLPDSDWDNDSSSARLFERSRIKALADEREAVQKKTFTKWVNSHLARVTCRVGDLYSDLRDGRNLLRLLEVLSGETLPKPTKGRMRIHCLENVDKALQFLKEQKVHLENMGSHDIVDGNHRLTLGLVWTIILRFQIQDISVETEDNKEKKSAKDALLLWCQMKTAGYPNVNVHNFTTSWRDGLAFNAIVHKHRPDLLDFESLKKCNAHYNLQNAFNLAEKELGLTKLLDPEDVNVDQPDEKSIITYVATYYHYFSKMKALAVEGKRIGKVLDHAMEAERLVEKYESLASELLQWIEQTIVTLNDRQLANSLSGVQNQLQSFNSYRTVEKPPKFTEKGNLEVLLFTIQSKLRANNQKVYTPREGRLISDINKAWERLEKAEHERELALRTELIRQEKLEQLAARFDRKAAMRETWLSENQRLVSQDNFGLELAAVEAAVRKHEAIETDIVAYSGRVQAVDAVAAELAAERYHDIKRIAARQHNVARLWDFLRQMVAARRERLLLNLELQKVFQDLLYLMDWMEEMKGRLQSPDLGKHLAGVEDLLQLHELVEADIAVQAERVRAVSASALRFCDPGKEYKPCDPQLVSERVASLERSYEALCKLAAARRARLEESRRLWRFLWEVGEAEAWVREQQHLLASAETGRDLTGVLRLLNKHTALRGEMSGRLGPLKLTLEQGQQLVAEGHPGAGQAAARTAELQAQWERLEALAEERAQRLAQAASLYQFQADANDMEAWLVDALRLVSSPELGHDEFSTQALARQHRALEEEIRSHRPALDALREQAAALPPALSHTPEVQGRVPSLERHYEQLQARAGERARALEAALALYTMLSEAGACGLWVEEKEQWLNGLALPERLEDLEVVQQRFETLEPEMNALAARITAVNDIAEQLLKAKPPSRDSIVDTQKQLNHRWQQFRTLADGKKAALTSALSIQNYHLECTETQAWMREKTKVIESTQGLGNDLAGVLALQRKLAGTERDLEAIAARVGELTREANALAAGHPAQAPAINARLGEVQAGWEDLRATMRRREESLGEARRLQDFLRSLDDFQAWLGRTQTSVASEEGPATLPEAEALLAQHAALRGEVERARGEYSRLRALGEEVTRDQADPQCLFLRQRLEALGTGWEELGRMWESRQGRLAQAHGFQGFLRDARQAEGVLSSQEYVLSHTEMPGTLQAADAAIKNLEDFMSTMDANGERIRGLLEAGRQLVSAGNIHAEKIQEKADSIERRHKKNQEVVQQLLGRLRDNREQQHFLQDCHELKLWIDEKMLTAQDVSYDEARNLHTKWQKHQAFMAELAANKDWLDKVDKEGRELTLEKPELKALVSEKLEDLHKRWDRLESTTQAKARSLFDANRAELFAQSCSALESWLESLQAQLHSDDYGKDLTSVNILLKKQQMLEREMAVREKEVEAIQAQATALAQEDQGAGEVERTSRAVEEKFRALCQPMKERCRRLQASREQHQFHRDVEDEILWVTERLPMASSMEHGKDLPSVQLLMKKNQTLQKEIQGHEPRIADLTERQRALGAVAAGPELAELQEMWKRLSRELELRGKRLEAALRAQQFYRDAAEAEAWMGEQELHMMGQEKAKDELSAQAEVKKHQGLEQALADYAQTVHQLAASSQDMIDHDHPESTRISIRQAQVDKLYASLKELAGERRERLQEHLRLCQLRRELDDLEQWIQEREVVAASHELGQDYEHVTVSAGWTPAAEQPGRAHDNRLSSCSWVFEELCRMEISEKLSQLQARRQETADKWQEKMDWLQLVLEVLVFGRDAGMAEAWLCSQEPLVRSAELGCTVDEVESLIKRHEAFQKSAVAWEERFSALEKLTALEEQEKERKRKREEEERRKQPPAPEPTAIRPEGDLADGRMAPDAAWDGTHPRLPAPTQQASVNGVCTDAESPQPLLEQQRLEQGSFPEGPGSGTGDEANGPRGEKQPRTRGPAPSVMPQSRSSESARVATLPPRGPELSAQEQMEGMLCRKQEMEAFGKKAANRSWQNVYCVLRRGSLGFYKDAKAASTGVPYHGEVPVSLARAQGSVAFDYRKRKHVFKLGLQDGKEYLFQAKDEAEMSSWLRVVNAAIATASSASGEPEEPAVPSATRGMTRAMTMPPVSPVGAEGPVVLRSKDGREREREKRFSFFKKSK</sequence>
<dbReference type="Pfam" id="PF15410">
    <property type="entry name" value="PH_9"/>
    <property type="match status" value="1"/>
</dbReference>
<dbReference type="Gene3D" id="1.10.418.10">
    <property type="entry name" value="Calponin-like domain"/>
    <property type="match status" value="2"/>
</dbReference>
<evidence type="ECO:0000256" key="3">
    <source>
        <dbReference type="ARBA" id="ARBA00006826"/>
    </source>
</evidence>
<evidence type="ECO:0000259" key="15">
    <source>
        <dbReference type="PROSITE" id="PS50003"/>
    </source>
</evidence>
<feature type="region of interest" description="Disordered" evidence="14">
    <location>
        <begin position="2112"/>
        <end position="2171"/>
    </location>
</feature>
<dbReference type="FunFam" id="1.20.58.60:FF:000083">
    <property type="entry name" value="Spectrin beta chain"/>
    <property type="match status" value="1"/>
</dbReference>
<dbReference type="PROSITE" id="PS00020">
    <property type="entry name" value="ACTININ_2"/>
    <property type="match status" value="1"/>
</dbReference>
<feature type="coiled-coil region" evidence="13">
    <location>
        <begin position="1100"/>
        <end position="1127"/>
    </location>
</feature>
<reference evidence="17" key="3">
    <citation type="submission" date="2025-09" db="UniProtKB">
        <authorList>
            <consortium name="Ensembl"/>
        </authorList>
    </citation>
    <scope>IDENTIFICATION</scope>
</reference>
<evidence type="ECO:0000256" key="7">
    <source>
        <dbReference type="ARBA" id="ARBA00022737"/>
    </source>
</evidence>
<dbReference type="CDD" id="cd21246">
    <property type="entry name" value="CH_SPTB-like_rpt1"/>
    <property type="match status" value="1"/>
</dbReference>
<evidence type="ECO:0000313" key="18">
    <source>
        <dbReference type="Proteomes" id="UP000291022"/>
    </source>
</evidence>
<dbReference type="InterPro" id="IPR002017">
    <property type="entry name" value="Spectrin_repeat"/>
</dbReference>
<dbReference type="PRINTS" id="PR00683">
    <property type="entry name" value="SPECTRINPH"/>
</dbReference>
<dbReference type="PIRSF" id="PIRSF002297">
    <property type="entry name" value="Spectrin_beta_subunit"/>
    <property type="match status" value="1"/>
</dbReference>
<feature type="domain" description="PH" evidence="15">
    <location>
        <begin position="1999"/>
        <end position="2109"/>
    </location>
</feature>
<dbReference type="SMART" id="SM00233">
    <property type="entry name" value="PH"/>
    <property type="match status" value="1"/>
</dbReference>
<dbReference type="InterPro" id="IPR001605">
    <property type="entry name" value="PH_dom-spectrin-type"/>
</dbReference>
<dbReference type="SMART" id="SM00033">
    <property type="entry name" value="CH"/>
    <property type="match status" value="2"/>
</dbReference>
<dbReference type="FunFam" id="1.20.58.60:FF:000011">
    <property type="entry name" value="Spectrin beta chain"/>
    <property type="match status" value="1"/>
</dbReference>
<keyword evidence="10 12" id="KW-0206">Cytoskeleton</keyword>
<organism evidence="17 18">
    <name type="scientific">Ursus americanus</name>
    <name type="common">American black bear</name>
    <name type="synonym">Euarctos americanus</name>
    <dbReference type="NCBI Taxonomy" id="9643"/>
    <lineage>
        <taxon>Eukaryota</taxon>
        <taxon>Metazoa</taxon>
        <taxon>Chordata</taxon>
        <taxon>Craniata</taxon>
        <taxon>Vertebrata</taxon>
        <taxon>Euteleostomi</taxon>
        <taxon>Mammalia</taxon>
        <taxon>Eutheria</taxon>
        <taxon>Laurasiatheria</taxon>
        <taxon>Carnivora</taxon>
        <taxon>Caniformia</taxon>
        <taxon>Ursidae</taxon>
        <taxon>Ursus</taxon>
    </lineage>
</organism>
<gene>
    <name evidence="17" type="primary">SPTBN2</name>
</gene>
<feature type="region of interest" description="Disordered" evidence="14">
    <location>
        <begin position="1941"/>
        <end position="1995"/>
    </location>
</feature>
<accession>A0A452RGG1</accession>
<dbReference type="InterPro" id="IPR001589">
    <property type="entry name" value="Actinin_actin-bd_CS"/>
</dbReference>
<dbReference type="CDD" id="cd21321">
    <property type="entry name" value="CH_SPTBN2_rpt2"/>
    <property type="match status" value="1"/>
</dbReference>
<dbReference type="FunFam" id="1.20.58.60:FF:000106">
    <property type="entry name" value="Spectrin beta chain"/>
    <property type="match status" value="1"/>
</dbReference>
<keyword evidence="8" id="KW-0007">Acetylation</keyword>
<protein>
    <recommendedName>
        <fullName evidence="12">Spectrin beta chain</fullName>
    </recommendedName>
</protein>
<keyword evidence="4 12" id="KW-0117">Actin capping</keyword>
<evidence type="ECO:0000256" key="6">
    <source>
        <dbReference type="ARBA" id="ARBA00022553"/>
    </source>
</evidence>
<evidence type="ECO:0000256" key="13">
    <source>
        <dbReference type="SAM" id="Coils"/>
    </source>
</evidence>
<evidence type="ECO:0000256" key="14">
    <source>
        <dbReference type="SAM" id="MobiDB-lite"/>
    </source>
</evidence>
<dbReference type="FunFam" id="1.10.418.10:FF:000003">
    <property type="entry name" value="Spectrin beta chain"/>
    <property type="match status" value="1"/>
</dbReference>
<dbReference type="FunFam" id="1.20.58.60:FF:000049">
    <property type="entry name" value="Spectrin beta chain"/>
    <property type="match status" value="1"/>
</dbReference>
<evidence type="ECO:0000256" key="2">
    <source>
        <dbReference type="ARBA" id="ARBA00004544"/>
    </source>
</evidence>
<proteinExistence type="inferred from homology"/>
<dbReference type="FunFam" id="1.20.58.60:FF:000130">
    <property type="entry name" value="Spectrin beta chain"/>
    <property type="match status" value="1"/>
</dbReference>
<feature type="region of interest" description="Disordered" evidence="14">
    <location>
        <begin position="1861"/>
        <end position="1926"/>
    </location>
</feature>
<dbReference type="Proteomes" id="UP000291022">
    <property type="component" value="Unassembled WGS sequence"/>
</dbReference>
<feature type="compositionally biased region" description="Basic and acidic residues" evidence="14">
    <location>
        <begin position="2151"/>
        <end position="2164"/>
    </location>
</feature>
<dbReference type="InterPro" id="IPR016343">
    <property type="entry name" value="Spectrin_bsu"/>
</dbReference>
<evidence type="ECO:0000259" key="16">
    <source>
        <dbReference type="PROSITE" id="PS50021"/>
    </source>
</evidence>
<dbReference type="GO" id="GO:0005886">
    <property type="term" value="C:plasma membrane"/>
    <property type="evidence" value="ECO:0007669"/>
    <property type="project" value="Ensembl"/>
</dbReference>
<dbReference type="InterPro" id="IPR011993">
    <property type="entry name" value="PH-like_dom_sf"/>
</dbReference>
<feature type="compositionally biased region" description="Basic and acidic residues" evidence="14">
    <location>
        <begin position="1861"/>
        <end position="1877"/>
    </location>
</feature>
<evidence type="ECO:0000313" key="17">
    <source>
        <dbReference type="Ensembl" id="ENSUAMP00000017949.1"/>
    </source>
</evidence>
<evidence type="ECO:0000256" key="4">
    <source>
        <dbReference type="ARBA" id="ARBA00022467"/>
    </source>
</evidence>
<dbReference type="PANTHER" id="PTHR11915">
    <property type="entry name" value="SPECTRIN/FILAMIN RELATED CYTOSKELETAL PROTEIN"/>
    <property type="match status" value="1"/>
</dbReference>
<dbReference type="GO" id="GO:0005543">
    <property type="term" value="F:phospholipid binding"/>
    <property type="evidence" value="ECO:0007669"/>
    <property type="project" value="InterPro"/>
</dbReference>
<dbReference type="CDD" id="cd10571">
    <property type="entry name" value="PH_beta_spectrin"/>
    <property type="match status" value="1"/>
</dbReference>
<dbReference type="GO" id="GO:0051693">
    <property type="term" value="P:actin filament capping"/>
    <property type="evidence" value="ECO:0007669"/>
    <property type="project" value="UniProtKB-UniRule"/>
</dbReference>
<dbReference type="FunFam" id="1.20.58.60:FF:000028">
    <property type="entry name" value="Spectrin beta chain"/>
    <property type="match status" value="1"/>
</dbReference>
<dbReference type="GeneTree" id="ENSGT00940000158847"/>
<reference evidence="17" key="2">
    <citation type="submission" date="2025-08" db="UniProtKB">
        <authorList>
            <consortium name="Ensembl"/>
        </authorList>
    </citation>
    <scope>IDENTIFICATION</scope>
</reference>
<dbReference type="GO" id="GO:0003779">
    <property type="term" value="F:actin binding"/>
    <property type="evidence" value="ECO:0007669"/>
    <property type="project" value="UniProtKB-KW"/>
</dbReference>
<keyword evidence="18" id="KW-1185">Reference proteome</keyword>
<keyword evidence="9 12" id="KW-0009">Actin-binding</keyword>
<dbReference type="STRING" id="9643.ENSUAMP00000017949"/>
<dbReference type="SUPFAM" id="SSF46966">
    <property type="entry name" value="Spectrin repeat"/>
    <property type="match status" value="13"/>
</dbReference>
<name>A0A452RGG1_URSAM</name>
<feature type="domain" description="Calponin-homology (CH)" evidence="16">
    <location>
        <begin position="176"/>
        <end position="281"/>
    </location>
</feature>
<dbReference type="PROSITE" id="PS00019">
    <property type="entry name" value="ACTININ_1"/>
    <property type="match status" value="1"/>
</dbReference>
<reference evidence="18" key="1">
    <citation type="submission" date="2016-06" db="EMBL/GenBank/DDBJ databases">
        <title>De novo assembly and RNA-Seq shows season-dependent expression and editing in black bear kidneys.</title>
        <authorList>
            <person name="Korstanje R."/>
            <person name="Srivastava A."/>
            <person name="Sarsani V.K."/>
            <person name="Sheehan S.M."/>
            <person name="Seger R.L."/>
            <person name="Barter M.E."/>
            <person name="Lindqvist C."/>
            <person name="Brody L.C."/>
            <person name="Mullikin J.C."/>
        </authorList>
    </citation>
    <scope>NUCLEOTIDE SEQUENCE [LARGE SCALE GENOMIC DNA]</scope>
</reference>
<dbReference type="SMART" id="SM00150">
    <property type="entry name" value="SPEC"/>
    <property type="match status" value="15"/>
</dbReference>
<evidence type="ECO:0000256" key="5">
    <source>
        <dbReference type="ARBA" id="ARBA00022490"/>
    </source>
</evidence>
<dbReference type="FunFam" id="1.20.58.60:FF:000033">
    <property type="entry name" value="Spectrin beta chain"/>
    <property type="match status" value="1"/>
</dbReference>
<evidence type="ECO:0000256" key="9">
    <source>
        <dbReference type="ARBA" id="ARBA00023203"/>
    </source>
</evidence>
<comment type="function">
    <text evidence="11">Probably plays an important role in neuronal membrane skeleton.</text>
</comment>
<dbReference type="GO" id="GO:0005829">
    <property type="term" value="C:cytosol"/>
    <property type="evidence" value="ECO:0007669"/>
    <property type="project" value="Ensembl"/>
</dbReference>
<evidence type="ECO:0000256" key="12">
    <source>
        <dbReference type="PIRNR" id="PIRNR002297"/>
    </source>
</evidence>
<evidence type="ECO:0000256" key="10">
    <source>
        <dbReference type="ARBA" id="ARBA00023212"/>
    </source>
</evidence>
<dbReference type="InterPro" id="IPR036872">
    <property type="entry name" value="CH_dom_sf"/>
</dbReference>
<dbReference type="InterPro" id="IPR018159">
    <property type="entry name" value="Spectrin/alpha-actinin"/>
</dbReference>
<dbReference type="FunFam" id="1.20.58.60:FF:000059">
    <property type="entry name" value="Spectrin beta chain"/>
    <property type="match status" value="1"/>
</dbReference>
<evidence type="ECO:0000256" key="8">
    <source>
        <dbReference type="ARBA" id="ARBA00022990"/>
    </source>
</evidence>
<dbReference type="PROSITE" id="PS50021">
    <property type="entry name" value="CH"/>
    <property type="match status" value="2"/>
</dbReference>
<dbReference type="GO" id="GO:0008091">
    <property type="term" value="C:spectrin"/>
    <property type="evidence" value="ECO:0007669"/>
    <property type="project" value="Ensembl"/>
</dbReference>
<dbReference type="Gene3D" id="1.20.58.60">
    <property type="match status" value="11"/>
</dbReference>
<dbReference type="GO" id="GO:0005200">
    <property type="term" value="F:structural constituent of cytoskeleton"/>
    <property type="evidence" value="ECO:0007669"/>
    <property type="project" value="UniProtKB-UniRule"/>
</dbReference>
<dbReference type="Pfam" id="PF00307">
    <property type="entry name" value="CH"/>
    <property type="match status" value="2"/>
</dbReference>
<dbReference type="InterPro" id="IPR001715">
    <property type="entry name" value="CH_dom"/>
</dbReference>
<dbReference type="Gene3D" id="2.30.29.30">
    <property type="entry name" value="Pleckstrin-homology domain (PH domain)/Phosphotyrosine-binding domain (PTB)"/>
    <property type="match status" value="1"/>
</dbReference>
<keyword evidence="7" id="KW-0677">Repeat</keyword>
<feature type="domain" description="Calponin-homology (CH)" evidence="16">
    <location>
        <begin position="57"/>
        <end position="161"/>
    </location>
</feature>
<dbReference type="InterPro" id="IPR041681">
    <property type="entry name" value="PH_9"/>
</dbReference>